<dbReference type="PANTHER" id="PTHR12802">
    <property type="entry name" value="SWI/SNF COMPLEX-RELATED"/>
    <property type="match status" value="1"/>
</dbReference>
<keyword evidence="6" id="KW-0482">Metalloprotease</keyword>
<keyword evidence="4" id="KW-0862">Zinc</keyword>
<dbReference type="PROSITE" id="PS50090">
    <property type="entry name" value="MYB_LIKE"/>
    <property type="match status" value="1"/>
</dbReference>
<dbReference type="PROSITE" id="PS51293">
    <property type="entry name" value="SANT"/>
    <property type="match status" value="1"/>
</dbReference>
<dbReference type="InterPro" id="IPR006447">
    <property type="entry name" value="Myb_dom_plants"/>
</dbReference>
<dbReference type="PROSITE" id="PS51294">
    <property type="entry name" value="HTH_MYB"/>
    <property type="match status" value="1"/>
</dbReference>
<evidence type="ECO:0000259" key="12">
    <source>
        <dbReference type="PROSITE" id="PS51293"/>
    </source>
</evidence>
<evidence type="ECO:0000256" key="1">
    <source>
        <dbReference type="ARBA" id="ARBA00022670"/>
    </source>
</evidence>
<dbReference type="CDD" id="cd00167">
    <property type="entry name" value="SANT"/>
    <property type="match status" value="1"/>
</dbReference>
<protein>
    <recommendedName>
        <fullName evidence="15">HTH myb-type domain-containing protein</fullName>
    </recommendedName>
</protein>
<keyword evidence="8" id="KW-0804">Transcription</keyword>
<feature type="compositionally biased region" description="Basic and acidic residues" evidence="10">
    <location>
        <begin position="44"/>
        <end position="64"/>
    </location>
</feature>
<evidence type="ECO:0000256" key="10">
    <source>
        <dbReference type="SAM" id="MobiDB-lite"/>
    </source>
</evidence>
<organism evidence="14">
    <name type="scientific">Heterosigma akashiwo</name>
    <name type="common">Chromophytic alga</name>
    <name type="synonym">Heterosigma carterae</name>
    <dbReference type="NCBI Taxonomy" id="2829"/>
    <lineage>
        <taxon>Eukaryota</taxon>
        <taxon>Sar</taxon>
        <taxon>Stramenopiles</taxon>
        <taxon>Ochrophyta</taxon>
        <taxon>Raphidophyceae</taxon>
        <taxon>Chattonellales</taxon>
        <taxon>Chattonellaceae</taxon>
        <taxon>Heterosigma</taxon>
    </lineage>
</organism>
<name>A0A7S3XSC1_HETAK</name>
<keyword evidence="3" id="KW-0378">Hydrolase</keyword>
<dbReference type="GO" id="GO:0046872">
    <property type="term" value="F:metal ion binding"/>
    <property type="evidence" value="ECO:0007669"/>
    <property type="project" value="UniProtKB-KW"/>
</dbReference>
<keyword evidence="1" id="KW-0645">Protease</keyword>
<feature type="region of interest" description="Disordered" evidence="10">
    <location>
        <begin position="220"/>
        <end position="257"/>
    </location>
</feature>
<evidence type="ECO:0000259" key="11">
    <source>
        <dbReference type="PROSITE" id="PS50090"/>
    </source>
</evidence>
<evidence type="ECO:0000256" key="2">
    <source>
        <dbReference type="ARBA" id="ARBA00022723"/>
    </source>
</evidence>
<dbReference type="Pfam" id="PF00249">
    <property type="entry name" value="Myb_DNA-binding"/>
    <property type="match status" value="1"/>
</dbReference>
<accession>A0A7S3XSC1</accession>
<dbReference type="AlphaFoldDB" id="A0A7S3XSC1"/>
<feature type="region of interest" description="Disordered" evidence="10">
    <location>
        <begin position="1"/>
        <end position="64"/>
    </location>
</feature>
<dbReference type="Gene3D" id="1.10.10.60">
    <property type="entry name" value="Homeodomain-like"/>
    <property type="match status" value="1"/>
</dbReference>
<evidence type="ECO:0000256" key="8">
    <source>
        <dbReference type="ARBA" id="ARBA00023163"/>
    </source>
</evidence>
<evidence type="ECO:0000256" key="3">
    <source>
        <dbReference type="ARBA" id="ARBA00022801"/>
    </source>
</evidence>
<dbReference type="InterPro" id="IPR001005">
    <property type="entry name" value="SANT/Myb"/>
</dbReference>
<dbReference type="InterPro" id="IPR017884">
    <property type="entry name" value="SANT_dom"/>
</dbReference>
<dbReference type="EMBL" id="HBIU01020457">
    <property type="protein sequence ID" value="CAE0630855.1"/>
    <property type="molecule type" value="Transcribed_RNA"/>
</dbReference>
<evidence type="ECO:0000256" key="5">
    <source>
        <dbReference type="ARBA" id="ARBA00023015"/>
    </source>
</evidence>
<dbReference type="SMART" id="SM00717">
    <property type="entry name" value="SANT"/>
    <property type="match status" value="1"/>
</dbReference>
<evidence type="ECO:0000256" key="9">
    <source>
        <dbReference type="ARBA" id="ARBA00023242"/>
    </source>
</evidence>
<dbReference type="GO" id="GO:0003677">
    <property type="term" value="F:DNA binding"/>
    <property type="evidence" value="ECO:0007669"/>
    <property type="project" value="UniProtKB-KW"/>
</dbReference>
<gene>
    <name evidence="14" type="ORF">HAKA00212_LOCUS9552</name>
</gene>
<evidence type="ECO:0000256" key="4">
    <source>
        <dbReference type="ARBA" id="ARBA00022833"/>
    </source>
</evidence>
<feature type="domain" description="SANT" evidence="12">
    <location>
        <begin position="57"/>
        <end position="110"/>
    </location>
</feature>
<keyword evidence="7" id="KW-0238">DNA-binding</keyword>
<sequence length="303" mass="34174">MSRSNKPKCTPSLKRRSPHSSPVSSKSDSSLTSQASQGAQAVGRKNDQQDDSRNGSEKQGRWNEEEHRLFLQGVEKFGKDWKQISTVVLTRTVVQIRTHAQKYFLKLEKKQRAIQPSSLHHQTSGAVPNIQATYEDQAPSRKRAKVKVLDLPAANYPGGSVVHYQHLESSPTSVAEDPSLQQYPEYQCPPPEENEGEFGHLYSAGYYGAEGQWQGSMEQQGYWSNSTSSGWDSESSTNSIYSQKHEHHQHPSTAQQFHQQPISFQQYMLLAEQSAGQRGMDEQVDSDFFFDTLQLLIGQEEDI</sequence>
<feature type="region of interest" description="Disordered" evidence="10">
    <location>
        <begin position="168"/>
        <end position="195"/>
    </location>
</feature>
<evidence type="ECO:0000313" key="14">
    <source>
        <dbReference type="EMBL" id="CAE0630855.1"/>
    </source>
</evidence>
<evidence type="ECO:0000256" key="7">
    <source>
        <dbReference type="ARBA" id="ARBA00023125"/>
    </source>
</evidence>
<dbReference type="GO" id="GO:0006508">
    <property type="term" value="P:proteolysis"/>
    <property type="evidence" value="ECO:0007669"/>
    <property type="project" value="UniProtKB-KW"/>
</dbReference>
<reference evidence="14" key="1">
    <citation type="submission" date="2021-01" db="EMBL/GenBank/DDBJ databases">
        <authorList>
            <person name="Corre E."/>
            <person name="Pelletier E."/>
            <person name="Niang G."/>
            <person name="Scheremetjew M."/>
            <person name="Finn R."/>
            <person name="Kale V."/>
            <person name="Holt S."/>
            <person name="Cochrane G."/>
            <person name="Meng A."/>
            <person name="Brown T."/>
            <person name="Cohen L."/>
        </authorList>
    </citation>
    <scope>NUCLEOTIDE SEQUENCE</scope>
    <source>
        <strain evidence="14">CCMP3107</strain>
    </source>
</reference>
<keyword evidence="2" id="KW-0479">Metal-binding</keyword>
<dbReference type="FunFam" id="1.10.10.60:FF:000151">
    <property type="entry name" value="histone H2A deubiquitinase MYSM1 isoform X2"/>
    <property type="match status" value="1"/>
</dbReference>
<evidence type="ECO:0000256" key="6">
    <source>
        <dbReference type="ARBA" id="ARBA00023049"/>
    </source>
</evidence>
<feature type="compositionally biased region" description="Low complexity" evidence="10">
    <location>
        <begin position="19"/>
        <end position="36"/>
    </location>
</feature>
<dbReference type="InterPro" id="IPR009057">
    <property type="entry name" value="Homeodomain-like_sf"/>
</dbReference>
<evidence type="ECO:0008006" key="15">
    <source>
        <dbReference type="Google" id="ProtNLM"/>
    </source>
</evidence>
<dbReference type="NCBIfam" id="TIGR01557">
    <property type="entry name" value="myb_SHAQKYF"/>
    <property type="match status" value="1"/>
</dbReference>
<dbReference type="SUPFAM" id="SSF46689">
    <property type="entry name" value="Homeodomain-like"/>
    <property type="match status" value="1"/>
</dbReference>
<feature type="domain" description="Myb-like" evidence="11">
    <location>
        <begin position="54"/>
        <end position="104"/>
    </location>
</feature>
<proteinExistence type="predicted"/>
<evidence type="ECO:0000259" key="13">
    <source>
        <dbReference type="PROSITE" id="PS51294"/>
    </source>
</evidence>
<keyword evidence="5" id="KW-0805">Transcription regulation</keyword>
<feature type="domain" description="HTH myb-type" evidence="13">
    <location>
        <begin position="54"/>
        <end position="108"/>
    </location>
</feature>
<dbReference type="InterPro" id="IPR017930">
    <property type="entry name" value="Myb_dom"/>
</dbReference>
<keyword evidence="9" id="KW-0539">Nucleus</keyword>
<feature type="compositionally biased region" description="Low complexity" evidence="10">
    <location>
        <begin position="223"/>
        <end position="239"/>
    </location>
</feature>
<dbReference type="GO" id="GO:0008237">
    <property type="term" value="F:metallopeptidase activity"/>
    <property type="evidence" value="ECO:0007669"/>
    <property type="project" value="UniProtKB-KW"/>
</dbReference>